<name>A0A5B7HZ84_PORTR</name>
<dbReference type="EMBL" id="VSRR010048285">
    <property type="protein sequence ID" value="MPC78391.1"/>
    <property type="molecule type" value="Genomic_DNA"/>
</dbReference>
<organism evidence="2 3">
    <name type="scientific">Portunus trituberculatus</name>
    <name type="common">Swimming crab</name>
    <name type="synonym">Neptunus trituberculatus</name>
    <dbReference type="NCBI Taxonomy" id="210409"/>
    <lineage>
        <taxon>Eukaryota</taxon>
        <taxon>Metazoa</taxon>
        <taxon>Ecdysozoa</taxon>
        <taxon>Arthropoda</taxon>
        <taxon>Crustacea</taxon>
        <taxon>Multicrustacea</taxon>
        <taxon>Malacostraca</taxon>
        <taxon>Eumalacostraca</taxon>
        <taxon>Eucarida</taxon>
        <taxon>Decapoda</taxon>
        <taxon>Pleocyemata</taxon>
        <taxon>Brachyura</taxon>
        <taxon>Eubrachyura</taxon>
        <taxon>Portunoidea</taxon>
        <taxon>Portunidae</taxon>
        <taxon>Portuninae</taxon>
        <taxon>Portunus</taxon>
    </lineage>
</organism>
<evidence type="ECO:0000313" key="3">
    <source>
        <dbReference type="Proteomes" id="UP000324222"/>
    </source>
</evidence>
<feature type="region of interest" description="Disordered" evidence="1">
    <location>
        <begin position="1"/>
        <end position="55"/>
    </location>
</feature>
<comment type="caution">
    <text evidence="2">The sequence shown here is derived from an EMBL/GenBank/DDBJ whole genome shotgun (WGS) entry which is preliminary data.</text>
</comment>
<reference evidence="2 3" key="1">
    <citation type="submission" date="2019-05" db="EMBL/GenBank/DDBJ databases">
        <title>Another draft genome of Portunus trituberculatus and its Hox gene families provides insights of decapod evolution.</title>
        <authorList>
            <person name="Jeong J.-H."/>
            <person name="Song I."/>
            <person name="Kim S."/>
            <person name="Choi T."/>
            <person name="Kim D."/>
            <person name="Ryu S."/>
            <person name="Kim W."/>
        </authorList>
    </citation>
    <scope>NUCLEOTIDE SEQUENCE [LARGE SCALE GENOMIC DNA]</scope>
    <source>
        <tissue evidence="2">Muscle</tissue>
    </source>
</reference>
<gene>
    <name evidence="2" type="ORF">E2C01_072876</name>
</gene>
<protein>
    <submittedName>
        <fullName evidence="2">Uncharacterized protein</fullName>
    </submittedName>
</protein>
<dbReference type="AlphaFoldDB" id="A0A5B7HZ84"/>
<accession>A0A5B7HZ84</accession>
<proteinExistence type="predicted"/>
<evidence type="ECO:0000256" key="1">
    <source>
        <dbReference type="SAM" id="MobiDB-lite"/>
    </source>
</evidence>
<sequence length="149" mass="16278">MMDNAAASPAADAWHPGPQCAGDGGGGKTENSASEQQTQAHRSFNARPVKPLPRYTTPANMRTLLALAVIATVMGSGRVPSESWSVLPAGGSTISFSAILLKDFGKNLFEFVFCLPAERQEVTNTSVSKSRQLFPKILTRLYERYRYRR</sequence>
<dbReference type="OrthoDB" id="6496929at2759"/>
<evidence type="ECO:0000313" key="2">
    <source>
        <dbReference type="EMBL" id="MPC78391.1"/>
    </source>
</evidence>
<feature type="compositionally biased region" description="Low complexity" evidence="1">
    <location>
        <begin position="1"/>
        <end position="13"/>
    </location>
</feature>
<feature type="compositionally biased region" description="Polar residues" evidence="1">
    <location>
        <begin position="29"/>
        <end position="42"/>
    </location>
</feature>
<keyword evidence="3" id="KW-1185">Reference proteome</keyword>
<dbReference type="Proteomes" id="UP000324222">
    <property type="component" value="Unassembled WGS sequence"/>
</dbReference>